<accession>A0A1G7KQD5</accession>
<dbReference type="SUPFAM" id="SSF109854">
    <property type="entry name" value="DinB/YfiT-like putative metalloenzymes"/>
    <property type="match status" value="1"/>
</dbReference>
<dbReference type="Proteomes" id="UP000198972">
    <property type="component" value="Unassembled WGS sequence"/>
</dbReference>
<sequence>MGYVEEIIRTMNTELNRILTCLDMLSEDQVWYRFKSNMNSIGNLCLHLAGNEYQHFVSGIGNNSNVRKRSMEFTSDRLYSKNELKELLTRTRNESMSILQNVKVGDLKNPIRVNYSVDDWTSMQDRSSEEAVDPGYTRDLQIILYQVCEHYGYHTGQIVVLTKLIVDSSNSISGYKH</sequence>
<dbReference type="Gene3D" id="1.20.120.450">
    <property type="entry name" value="dinb family like domain"/>
    <property type="match status" value="1"/>
</dbReference>
<evidence type="ECO:0000313" key="2">
    <source>
        <dbReference type="Proteomes" id="UP000198972"/>
    </source>
</evidence>
<dbReference type="InterPro" id="IPR007061">
    <property type="entry name" value="MST-like"/>
</dbReference>
<name>A0A1G7KQD5_9BACL</name>
<dbReference type="InterPro" id="IPR034660">
    <property type="entry name" value="DinB/YfiT-like"/>
</dbReference>
<proteinExistence type="predicted"/>
<organism evidence="1 2">
    <name type="scientific">Fontibacillus panacisegetis</name>
    <dbReference type="NCBI Taxonomy" id="670482"/>
    <lineage>
        <taxon>Bacteria</taxon>
        <taxon>Bacillati</taxon>
        <taxon>Bacillota</taxon>
        <taxon>Bacilli</taxon>
        <taxon>Bacillales</taxon>
        <taxon>Paenibacillaceae</taxon>
        <taxon>Fontibacillus</taxon>
    </lineage>
</organism>
<dbReference type="Pfam" id="PF04978">
    <property type="entry name" value="MST"/>
    <property type="match status" value="1"/>
</dbReference>
<gene>
    <name evidence="1" type="ORF">SAMN04488542_11035</name>
</gene>
<evidence type="ECO:0000313" key="1">
    <source>
        <dbReference type="EMBL" id="SDF39448.1"/>
    </source>
</evidence>
<keyword evidence="2" id="KW-1185">Reference proteome</keyword>
<protein>
    <recommendedName>
        <fullName evidence="3">DinB superfamily protein</fullName>
    </recommendedName>
</protein>
<evidence type="ECO:0008006" key="3">
    <source>
        <dbReference type="Google" id="ProtNLM"/>
    </source>
</evidence>
<dbReference type="EMBL" id="FNBG01000010">
    <property type="protein sequence ID" value="SDF39448.1"/>
    <property type="molecule type" value="Genomic_DNA"/>
</dbReference>
<reference evidence="1 2" key="1">
    <citation type="submission" date="2016-10" db="EMBL/GenBank/DDBJ databases">
        <authorList>
            <person name="de Groot N.N."/>
        </authorList>
    </citation>
    <scope>NUCLEOTIDE SEQUENCE [LARGE SCALE GENOMIC DNA]</scope>
    <source>
        <strain evidence="1 2">DSM 28129</strain>
    </source>
</reference>
<dbReference type="OrthoDB" id="68731at2"/>
<dbReference type="RefSeq" id="WP_091229357.1">
    <property type="nucleotide sequence ID" value="NZ_FNBG01000010.1"/>
</dbReference>
<dbReference type="AlphaFoldDB" id="A0A1G7KQD5"/>
<dbReference type="STRING" id="670482.SAMN04488542_11035"/>